<protein>
    <submittedName>
        <fullName evidence="1">Uncharacterized protein</fullName>
    </submittedName>
</protein>
<accession>A0AA88PJW4</accession>
<dbReference type="AlphaFoldDB" id="A0AA88PJW4"/>
<organism evidence="1 2">
    <name type="scientific">Cirrhinus molitorella</name>
    <name type="common">mud carp</name>
    <dbReference type="NCBI Taxonomy" id="172907"/>
    <lineage>
        <taxon>Eukaryota</taxon>
        <taxon>Metazoa</taxon>
        <taxon>Chordata</taxon>
        <taxon>Craniata</taxon>
        <taxon>Vertebrata</taxon>
        <taxon>Euteleostomi</taxon>
        <taxon>Actinopterygii</taxon>
        <taxon>Neopterygii</taxon>
        <taxon>Teleostei</taxon>
        <taxon>Ostariophysi</taxon>
        <taxon>Cypriniformes</taxon>
        <taxon>Cyprinidae</taxon>
        <taxon>Labeoninae</taxon>
        <taxon>Labeonini</taxon>
        <taxon>Cirrhinus</taxon>
    </lineage>
</organism>
<dbReference type="Proteomes" id="UP001187343">
    <property type="component" value="Unassembled WGS sequence"/>
</dbReference>
<gene>
    <name evidence="1" type="ORF">Q8A67_012659</name>
</gene>
<proteinExistence type="predicted"/>
<dbReference type="EMBL" id="JAUYZG010000012">
    <property type="protein sequence ID" value="KAK2892671.1"/>
    <property type="molecule type" value="Genomic_DNA"/>
</dbReference>
<evidence type="ECO:0000313" key="2">
    <source>
        <dbReference type="Proteomes" id="UP001187343"/>
    </source>
</evidence>
<evidence type="ECO:0000313" key="1">
    <source>
        <dbReference type="EMBL" id="KAK2892671.1"/>
    </source>
</evidence>
<comment type="caution">
    <text evidence="1">The sequence shown here is derived from an EMBL/GenBank/DDBJ whole genome shotgun (WGS) entry which is preliminary data.</text>
</comment>
<sequence>MIEVEDLHHSLEILQLSESPHQILLIYRQDVITCPNSLNVTFCFFCLIFSDKQTRQGNLGKQQERNNATEVLEKCFQGIVTEVEDGDTKDIVRWREGERDEEREQEWPS</sequence>
<keyword evidence="2" id="KW-1185">Reference proteome</keyword>
<name>A0AA88PJW4_9TELE</name>
<reference evidence="1" key="1">
    <citation type="submission" date="2023-08" db="EMBL/GenBank/DDBJ databases">
        <title>Chromosome-level Genome Assembly of mud carp (Cirrhinus molitorella).</title>
        <authorList>
            <person name="Liu H."/>
        </authorList>
    </citation>
    <scope>NUCLEOTIDE SEQUENCE</scope>
    <source>
        <strain evidence="1">Prfri</strain>
        <tissue evidence="1">Muscle</tissue>
    </source>
</reference>